<protein>
    <submittedName>
        <fullName evidence="2">Uncharacterized protein</fullName>
    </submittedName>
</protein>
<dbReference type="GeneID" id="7824547"/>
<name>Q239E3_TETTS</name>
<evidence type="ECO:0000313" key="3">
    <source>
        <dbReference type="Proteomes" id="UP000009168"/>
    </source>
</evidence>
<dbReference type="HOGENOM" id="CLU_898594_0_0_1"/>
<gene>
    <name evidence="2" type="ORF">TTHERM_00448720</name>
</gene>
<feature type="compositionally biased region" description="Acidic residues" evidence="1">
    <location>
        <begin position="48"/>
        <end position="63"/>
    </location>
</feature>
<dbReference type="SUPFAM" id="SSF111384">
    <property type="entry name" value="OmpH-like"/>
    <property type="match status" value="1"/>
</dbReference>
<accession>Q239E3</accession>
<keyword evidence="3" id="KW-1185">Reference proteome</keyword>
<feature type="region of interest" description="Disordered" evidence="1">
    <location>
        <begin position="43"/>
        <end position="63"/>
    </location>
</feature>
<dbReference type="InParanoid" id="Q239E3"/>
<sequence>MSNQERQFCLEYLITGAHQQQKNLDCVFCFPEKLQQEFEKIQQKLKEEQEEEKDLPDENEFDDAYEDLRKQAEEEEEEETQNLVEKKLEQQIGEKLHHIQQQSVEALDQLLQNEKNIEFILDTSMGLVINPNNVNESRFTLARRVLSLTLEKWYPQLNKNGNQQQRLENEQRYQQELKKEFNIYSSEQDVQLSKQLVQISQVQLADEFLENIQLHGRKDRVLSTLQSRIQNCPPQITSIIVFTDYTSKDYSAWKQQIEEAIKQRQNAPKIHIISFNLAGPEKQEDKQASFDFFESISKLTNGTFKQFSSL</sequence>
<dbReference type="Proteomes" id="UP000009168">
    <property type="component" value="Unassembled WGS sequence"/>
</dbReference>
<reference evidence="3" key="1">
    <citation type="journal article" date="2006" name="PLoS Biol.">
        <title>Macronuclear genome sequence of the ciliate Tetrahymena thermophila, a model eukaryote.</title>
        <authorList>
            <person name="Eisen J.A."/>
            <person name="Coyne R.S."/>
            <person name="Wu M."/>
            <person name="Wu D."/>
            <person name="Thiagarajan M."/>
            <person name="Wortman J.R."/>
            <person name="Badger J.H."/>
            <person name="Ren Q."/>
            <person name="Amedeo P."/>
            <person name="Jones K.M."/>
            <person name="Tallon L.J."/>
            <person name="Delcher A.L."/>
            <person name="Salzberg S.L."/>
            <person name="Silva J.C."/>
            <person name="Haas B.J."/>
            <person name="Majoros W.H."/>
            <person name="Farzad M."/>
            <person name="Carlton J.M."/>
            <person name="Smith R.K. Jr."/>
            <person name="Garg J."/>
            <person name="Pearlman R.E."/>
            <person name="Karrer K.M."/>
            <person name="Sun L."/>
            <person name="Manning G."/>
            <person name="Elde N.C."/>
            <person name="Turkewitz A.P."/>
            <person name="Asai D.J."/>
            <person name="Wilkes D.E."/>
            <person name="Wang Y."/>
            <person name="Cai H."/>
            <person name="Collins K."/>
            <person name="Stewart B.A."/>
            <person name="Lee S.R."/>
            <person name="Wilamowska K."/>
            <person name="Weinberg Z."/>
            <person name="Ruzzo W.L."/>
            <person name="Wloga D."/>
            <person name="Gaertig J."/>
            <person name="Frankel J."/>
            <person name="Tsao C.-C."/>
            <person name="Gorovsky M.A."/>
            <person name="Keeling P.J."/>
            <person name="Waller R.F."/>
            <person name="Patron N.J."/>
            <person name="Cherry J.M."/>
            <person name="Stover N.A."/>
            <person name="Krieger C.J."/>
            <person name="del Toro C."/>
            <person name="Ryder H.F."/>
            <person name="Williamson S.C."/>
            <person name="Barbeau R.A."/>
            <person name="Hamilton E.P."/>
            <person name="Orias E."/>
        </authorList>
    </citation>
    <scope>NUCLEOTIDE SEQUENCE [LARGE SCALE GENOMIC DNA]</scope>
    <source>
        <strain evidence="3">SB210</strain>
    </source>
</reference>
<dbReference type="AlphaFoldDB" id="Q239E3"/>
<evidence type="ECO:0000256" key="1">
    <source>
        <dbReference type="SAM" id="MobiDB-lite"/>
    </source>
</evidence>
<dbReference type="EMBL" id="GG662738">
    <property type="protein sequence ID" value="EAR93027.3"/>
    <property type="molecule type" value="Genomic_DNA"/>
</dbReference>
<dbReference type="KEGG" id="tet:TTHERM_00448720"/>
<evidence type="ECO:0000313" key="2">
    <source>
        <dbReference type="EMBL" id="EAR93027.3"/>
    </source>
</evidence>
<dbReference type="RefSeq" id="XP_001013272.3">
    <property type="nucleotide sequence ID" value="XM_001013272.4"/>
</dbReference>
<proteinExistence type="predicted"/>
<dbReference type="InterPro" id="IPR024930">
    <property type="entry name" value="Skp_dom_sf"/>
</dbReference>
<organism evidence="2 3">
    <name type="scientific">Tetrahymena thermophila (strain SB210)</name>
    <dbReference type="NCBI Taxonomy" id="312017"/>
    <lineage>
        <taxon>Eukaryota</taxon>
        <taxon>Sar</taxon>
        <taxon>Alveolata</taxon>
        <taxon>Ciliophora</taxon>
        <taxon>Intramacronucleata</taxon>
        <taxon>Oligohymenophorea</taxon>
        <taxon>Hymenostomatida</taxon>
        <taxon>Tetrahymenina</taxon>
        <taxon>Tetrahymenidae</taxon>
        <taxon>Tetrahymena</taxon>
    </lineage>
</organism>